<comment type="caution">
    <text evidence="1">The sequence shown here is derived from an EMBL/GenBank/DDBJ whole genome shotgun (WGS) entry which is preliminary data.</text>
</comment>
<sequence length="164" mass="18417">MESEARHLEHIYEESLKRQTLSELILTCYNNLLMKSQEEISDLRKRLQEDNESDRKNRMVAKIVMSSYLKQILMYTLIEQYENEIFGKTEGKQTKSDLNTSMTGVEAQVGTSSGCGVAVGSSADGSTESETVLCSSSTSSDANFKALDEEKMWSLISVILNQDH</sequence>
<name>A0ACB5SVZ2_AMBMO</name>
<dbReference type="Proteomes" id="UP001165064">
    <property type="component" value="Unassembled WGS sequence"/>
</dbReference>
<accession>A0ACB5SVZ2</accession>
<reference evidence="1" key="1">
    <citation type="submission" date="2023-04" db="EMBL/GenBank/DDBJ databases">
        <title>Ambrosiozyma monospora NBRC 10751.</title>
        <authorList>
            <person name="Ichikawa N."/>
            <person name="Sato H."/>
            <person name="Tonouchi N."/>
        </authorList>
    </citation>
    <scope>NUCLEOTIDE SEQUENCE</scope>
    <source>
        <strain evidence="1">NBRC 10751</strain>
    </source>
</reference>
<organism evidence="1 2">
    <name type="scientific">Ambrosiozyma monospora</name>
    <name type="common">Yeast</name>
    <name type="synonym">Endomycopsis monosporus</name>
    <dbReference type="NCBI Taxonomy" id="43982"/>
    <lineage>
        <taxon>Eukaryota</taxon>
        <taxon>Fungi</taxon>
        <taxon>Dikarya</taxon>
        <taxon>Ascomycota</taxon>
        <taxon>Saccharomycotina</taxon>
        <taxon>Pichiomycetes</taxon>
        <taxon>Pichiales</taxon>
        <taxon>Pichiaceae</taxon>
        <taxon>Ambrosiozyma</taxon>
    </lineage>
</organism>
<proteinExistence type="predicted"/>
<evidence type="ECO:0000313" key="2">
    <source>
        <dbReference type="Proteomes" id="UP001165064"/>
    </source>
</evidence>
<protein>
    <submittedName>
        <fullName evidence="1">Unnamed protein product</fullName>
    </submittedName>
</protein>
<gene>
    <name evidence="1" type="ORF">Amon02_000164400</name>
</gene>
<dbReference type="EMBL" id="BSXS01000830">
    <property type="protein sequence ID" value="GME74085.1"/>
    <property type="molecule type" value="Genomic_DNA"/>
</dbReference>
<evidence type="ECO:0000313" key="1">
    <source>
        <dbReference type="EMBL" id="GME74085.1"/>
    </source>
</evidence>
<keyword evidence="2" id="KW-1185">Reference proteome</keyword>